<dbReference type="InterPro" id="IPR051549">
    <property type="entry name" value="PEP_Utilizing_Enz"/>
</dbReference>
<proteinExistence type="predicted"/>
<dbReference type="Pfam" id="PF00391">
    <property type="entry name" value="PEP-utilizers"/>
    <property type="match status" value="1"/>
</dbReference>
<dbReference type="Pfam" id="PF01326">
    <property type="entry name" value="PPDK_N"/>
    <property type="match status" value="1"/>
</dbReference>
<keyword evidence="4" id="KW-1185">Reference proteome</keyword>
<dbReference type="Gene3D" id="3.50.30.10">
    <property type="entry name" value="Phosphohistidine domain"/>
    <property type="match status" value="1"/>
</dbReference>
<evidence type="ECO:0008006" key="5">
    <source>
        <dbReference type="Google" id="ProtNLM"/>
    </source>
</evidence>
<accession>A0ABX7Y496</accession>
<dbReference type="InterPro" id="IPR013815">
    <property type="entry name" value="ATP_grasp_subdomain_1"/>
</dbReference>
<dbReference type="PANTHER" id="PTHR43615:SF1">
    <property type="entry name" value="PPDK_N DOMAIN-CONTAINING PROTEIN"/>
    <property type="match status" value="1"/>
</dbReference>
<protein>
    <recommendedName>
        <fullName evidence="5">Phosphoenolpyruvate synthase</fullName>
    </recommendedName>
</protein>
<dbReference type="Gene3D" id="3.30.470.20">
    <property type="entry name" value="ATP-grasp fold, B domain"/>
    <property type="match status" value="1"/>
</dbReference>
<name>A0ABX7Y496_9ACTN</name>
<feature type="domain" description="PEP-utilising enzyme mobile" evidence="1">
    <location>
        <begin position="797"/>
        <end position="867"/>
    </location>
</feature>
<dbReference type="InterPro" id="IPR002192">
    <property type="entry name" value="PPDK_AMP/ATP-bd"/>
</dbReference>
<dbReference type="SUPFAM" id="SSF52009">
    <property type="entry name" value="Phosphohistidine domain"/>
    <property type="match status" value="1"/>
</dbReference>
<evidence type="ECO:0000313" key="3">
    <source>
        <dbReference type="EMBL" id="QUC07876.1"/>
    </source>
</evidence>
<sequence>MTGQMTCTTVRGGVVKLGEGGQLPARREQLGGKGASLDSLAAWGLPVPRGFCVTSGLLDRGLDEEGRALIREAYRRLGSPVVAVRSSALLEDGESSSAAGVYETVLGVNTEEGLLTAITSCLASGLSDRAEAYYGGTRESASMAVIVQEMVDARTSGVFFTVDPLAPESGESVVESSWGAGEGVVQARVAVDRFRLDVKSGRTLRAEIGDKPDKIMIRPGEGPTTVAVSRDRRLEASLSEEERKQLCMFARQVCERFAGPVDLEFCVGAEGIRLLQARRITALDALPDELSSREFSPYEVDVIPSVRAGTMWSRMDIGEIFNGMMTPMGLGFARHYQYQVHVDCVRSTGIADGGRAELHMGYLRGYVYLNISYTARLLQQSPASRNQAGFTERFRSEETAAETYSNPFGERPGAVESLRGAAHWAFMTCRELVSMRARARRLDRWRFEALRSAEDEDLSKLSRYQLGRKLEEALAAFHTTHVGYMPYYLNAAGVYQVLERISRAWLNETSVDELVNGVKSDMSALRTVRTAGDLAALARVAQQIPDVARILRGESAPRRLAALSDSAEGRDFLASHVAQFLREHGTRGRQEMELSRPRWVDDPSYVLTMLSAYLTQPGLLETVETHVSERRNPTNILATLPHRRAFILRAIVRAYTEFSRLREVTRMPMVTAIWLVRRVVVECARRAVADGLLRSAEEAWLLDFEDFRRCLAGGLAWEKFFSREAVERGREEHDRNLCGPEPPLTIIGTWNGSIPEKTSNSDGSDEALLTGLGTSAGIVEGRARVIVDVASQAGEMQSGEVLVTTFTDASWTPLFAMAAGVVADTGSLLSHSSIVARELRIPSVVNTRYGTSQIRTGDWVRVDGSQGTVRILGRDESQP</sequence>
<dbReference type="Gene3D" id="3.30.1490.20">
    <property type="entry name" value="ATP-grasp fold, A domain"/>
    <property type="match status" value="2"/>
</dbReference>
<organism evidence="3 4">
    <name type="scientific">Arachnia rubra</name>
    <dbReference type="NCBI Taxonomy" id="1547448"/>
    <lineage>
        <taxon>Bacteria</taxon>
        <taxon>Bacillati</taxon>
        <taxon>Actinomycetota</taxon>
        <taxon>Actinomycetes</taxon>
        <taxon>Propionibacteriales</taxon>
        <taxon>Propionibacteriaceae</taxon>
        <taxon>Arachnia</taxon>
    </lineage>
</organism>
<dbReference type="RefSeq" id="WP_212322999.1">
    <property type="nucleotide sequence ID" value="NZ_AP024463.1"/>
</dbReference>
<reference evidence="3 4" key="1">
    <citation type="submission" date="2021-03" db="EMBL/GenBank/DDBJ databases">
        <title>Human Oral Microbial Genomes.</title>
        <authorList>
            <person name="Johnston C.D."/>
            <person name="Chen T."/>
            <person name="Dewhirst F.E."/>
        </authorList>
    </citation>
    <scope>NUCLEOTIDE SEQUENCE [LARGE SCALE GENOMIC DNA]</scope>
    <source>
        <strain evidence="3 4">DSMZ 100122</strain>
    </source>
</reference>
<dbReference type="PANTHER" id="PTHR43615">
    <property type="entry name" value="PHOSPHOENOLPYRUVATE SYNTHASE-RELATED"/>
    <property type="match status" value="1"/>
</dbReference>
<dbReference type="SUPFAM" id="SSF56059">
    <property type="entry name" value="Glutathione synthetase ATP-binding domain-like"/>
    <property type="match status" value="1"/>
</dbReference>
<dbReference type="EMBL" id="CP072384">
    <property type="protein sequence ID" value="QUC07876.1"/>
    <property type="molecule type" value="Genomic_DNA"/>
</dbReference>
<evidence type="ECO:0000313" key="4">
    <source>
        <dbReference type="Proteomes" id="UP000678513"/>
    </source>
</evidence>
<dbReference type="InterPro" id="IPR008279">
    <property type="entry name" value="PEP-util_enz_mobile_dom"/>
</dbReference>
<dbReference type="Proteomes" id="UP000678513">
    <property type="component" value="Chromosome"/>
</dbReference>
<feature type="domain" description="Pyruvate phosphate dikinase AMP/ATP-binding" evidence="2">
    <location>
        <begin position="64"/>
        <end position="285"/>
    </location>
</feature>
<evidence type="ECO:0000259" key="1">
    <source>
        <dbReference type="Pfam" id="PF00391"/>
    </source>
</evidence>
<gene>
    <name evidence="3" type="ORF">J5A65_13325</name>
</gene>
<dbReference type="InterPro" id="IPR036637">
    <property type="entry name" value="Phosphohistidine_dom_sf"/>
</dbReference>
<evidence type="ECO:0000259" key="2">
    <source>
        <dbReference type="Pfam" id="PF01326"/>
    </source>
</evidence>